<evidence type="ECO:0000256" key="1">
    <source>
        <dbReference type="SAM" id="SignalP"/>
    </source>
</evidence>
<organism evidence="2 3">
    <name type="scientific">Mollisia scopiformis</name>
    <name type="common">Conifer needle endophyte fungus</name>
    <name type="synonym">Phialocephala scopiformis</name>
    <dbReference type="NCBI Taxonomy" id="149040"/>
    <lineage>
        <taxon>Eukaryota</taxon>
        <taxon>Fungi</taxon>
        <taxon>Dikarya</taxon>
        <taxon>Ascomycota</taxon>
        <taxon>Pezizomycotina</taxon>
        <taxon>Leotiomycetes</taxon>
        <taxon>Helotiales</taxon>
        <taxon>Mollisiaceae</taxon>
        <taxon>Mollisia</taxon>
    </lineage>
</organism>
<dbReference type="GeneID" id="28825331"/>
<accession>A0A194WYI1</accession>
<evidence type="ECO:0008006" key="4">
    <source>
        <dbReference type="Google" id="ProtNLM"/>
    </source>
</evidence>
<gene>
    <name evidence="2" type="ORF">LY89DRAFT_687908</name>
</gene>
<feature type="signal peptide" evidence="1">
    <location>
        <begin position="1"/>
        <end position="24"/>
    </location>
</feature>
<feature type="chain" id="PRO_5008267695" description="Secreted protein" evidence="1">
    <location>
        <begin position="25"/>
        <end position="186"/>
    </location>
</feature>
<dbReference type="RefSeq" id="XP_018067373.1">
    <property type="nucleotide sequence ID" value="XM_018215605.1"/>
</dbReference>
<dbReference type="EMBL" id="KQ947423">
    <property type="protein sequence ID" value="KUJ13018.1"/>
    <property type="molecule type" value="Genomic_DNA"/>
</dbReference>
<dbReference type="KEGG" id="psco:LY89DRAFT_687908"/>
<evidence type="ECO:0000313" key="3">
    <source>
        <dbReference type="Proteomes" id="UP000070700"/>
    </source>
</evidence>
<evidence type="ECO:0000313" key="2">
    <source>
        <dbReference type="EMBL" id="KUJ13018.1"/>
    </source>
</evidence>
<keyword evidence="1" id="KW-0732">Signal</keyword>
<reference evidence="2 3" key="1">
    <citation type="submission" date="2015-10" db="EMBL/GenBank/DDBJ databases">
        <title>Full genome of DAOMC 229536 Phialocephala scopiformis, a fungal endophyte of spruce producing the potent anti-insectan compound rugulosin.</title>
        <authorList>
            <consortium name="DOE Joint Genome Institute"/>
            <person name="Walker A.K."/>
            <person name="Frasz S.L."/>
            <person name="Seifert K.A."/>
            <person name="Miller J.D."/>
            <person name="Mondo S.J."/>
            <person name="Labutti K."/>
            <person name="Lipzen A."/>
            <person name="Dockter R."/>
            <person name="Kennedy M."/>
            <person name="Grigoriev I.V."/>
            <person name="Spatafora J.W."/>
        </authorList>
    </citation>
    <scope>NUCLEOTIDE SEQUENCE [LARGE SCALE GENOMIC DNA]</scope>
    <source>
        <strain evidence="2 3">CBS 120377</strain>
    </source>
</reference>
<protein>
    <recommendedName>
        <fullName evidence="4">Secreted protein</fullName>
    </recommendedName>
</protein>
<name>A0A194WYI1_MOLSC</name>
<keyword evidence="3" id="KW-1185">Reference proteome</keyword>
<dbReference type="InParanoid" id="A0A194WYI1"/>
<proteinExistence type="predicted"/>
<dbReference type="Proteomes" id="UP000070700">
    <property type="component" value="Unassembled WGS sequence"/>
</dbReference>
<sequence>MLCCLTSAAVSAILSPFGLSVVSASRAHSLVSFHLALDFLFHYLDENSSPCVHAKKLQETSANHSYRVSRMEFFCIVWKEWQAAVSSVHWSLPCRLRNLLHANQRKKSFQAFLGIAYQPCMLTVPGMHVEKASKRMRHIILQSNGWLHRGAALETEFFVSNVGERDARELIREHRRMGVTAGCRVP</sequence>
<dbReference type="AlphaFoldDB" id="A0A194WYI1"/>